<dbReference type="AlphaFoldDB" id="A0A4R1F6H7"/>
<reference evidence="3 4" key="1">
    <citation type="submission" date="2019-03" db="EMBL/GenBank/DDBJ databases">
        <title>Genomic Encyclopedia of Type Strains, Phase IV (KMG-IV): sequencing the most valuable type-strain genomes for metagenomic binning, comparative biology and taxonomic classification.</title>
        <authorList>
            <person name="Goeker M."/>
        </authorList>
    </citation>
    <scope>NUCLEOTIDE SEQUENCE [LARGE SCALE GENOMIC DNA]</scope>
    <source>
        <strain evidence="3 4">DSM 44684</strain>
    </source>
</reference>
<feature type="domain" description="Activator of Hsp90 ATPase homologue 1/2-like C-terminal" evidence="2">
    <location>
        <begin position="18"/>
        <end position="126"/>
    </location>
</feature>
<proteinExistence type="inferred from homology"/>
<dbReference type="SUPFAM" id="SSF55961">
    <property type="entry name" value="Bet v1-like"/>
    <property type="match status" value="1"/>
</dbReference>
<accession>A0A4R1F6H7</accession>
<dbReference type="STRING" id="1210063.GCA_001612665_05757"/>
<dbReference type="RefSeq" id="WP_067458171.1">
    <property type="nucleotide sequence ID" value="NZ_SMFR01000008.1"/>
</dbReference>
<dbReference type="EMBL" id="SMFR01000008">
    <property type="protein sequence ID" value="TCJ89887.1"/>
    <property type="molecule type" value="Genomic_DNA"/>
</dbReference>
<dbReference type="Proteomes" id="UP000294856">
    <property type="component" value="Unassembled WGS sequence"/>
</dbReference>
<protein>
    <submittedName>
        <fullName evidence="3">Activator of Hsp90 ATPase-like protein</fullName>
    </submittedName>
</protein>
<dbReference type="InterPro" id="IPR013538">
    <property type="entry name" value="ASHA1/2-like_C"/>
</dbReference>
<comment type="similarity">
    <text evidence="1">Belongs to the AHA1 family.</text>
</comment>
<evidence type="ECO:0000256" key="1">
    <source>
        <dbReference type="ARBA" id="ARBA00006817"/>
    </source>
</evidence>
<evidence type="ECO:0000313" key="3">
    <source>
        <dbReference type="EMBL" id="TCJ89887.1"/>
    </source>
</evidence>
<dbReference type="OrthoDB" id="268331at2"/>
<sequence length="161" mass="17692">MQTTQIPDVRKNVTVPVDPTRAFEIFTTHPSVWWPPSHVLLRTPRVGLKIEPGVGGRYLEWDRTGLEAQWGVVTVWEPARRLRFTWRVGADFRPLSTDDGASEIDVSFAAAPGGTRVELAHTELGRLGDAGRALRAALDGESPGETLELFALAVEKLGARP</sequence>
<dbReference type="Gene3D" id="3.30.530.20">
    <property type="match status" value="1"/>
</dbReference>
<dbReference type="Pfam" id="PF08327">
    <property type="entry name" value="AHSA1"/>
    <property type="match status" value="1"/>
</dbReference>
<gene>
    <name evidence="3" type="ORF">DFR71_6176</name>
</gene>
<evidence type="ECO:0000313" key="4">
    <source>
        <dbReference type="Proteomes" id="UP000294856"/>
    </source>
</evidence>
<name>A0A4R1F6H7_9NOCA</name>
<keyword evidence="4" id="KW-1185">Reference proteome</keyword>
<dbReference type="InterPro" id="IPR023393">
    <property type="entry name" value="START-like_dom_sf"/>
</dbReference>
<evidence type="ECO:0000259" key="2">
    <source>
        <dbReference type="Pfam" id="PF08327"/>
    </source>
</evidence>
<comment type="caution">
    <text evidence="3">The sequence shown here is derived from an EMBL/GenBank/DDBJ whole genome shotgun (WGS) entry which is preliminary data.</text>
</comment>
<organism evidence="3 4">
    <name type="scientific">Nocardia alba</name>
    <dbReference type="NCBI Taxonomy" id="225051"/>
    <lineage>
        <taxon>Bacteria</taxon>
        <taxon>Bacillati</taxon>
        <taxon>Actinomycetota</taxon>
        <taxon>Actinomycetes</taxon>
        <taxon>Mycobacteriales</taxon>
        <taxon>Nocardiaceae</taxon>
        <taxon>Nocardia</taxon>
    </lineage>
</organism>